<reference evidence="3 5" key="1">
    <citation type="submission" date="2016-09" db="EMBL/GenBank/DDBJ databases">
        <title>Streptomyces platensis DSM40041, a candidate organism with high potential of specific P450 cytochromes.</title>
        <authorList>
            <person name="Grumaz C."/>
            <person name="Vainshtein Y."/>
            <person name="Kirstahler P."/>
            <person name="Sohn K."/>
        </authorList>
    </citation>
    <scope>NUCLEOTIDE SEQUENCE [LARGE SCALE GENOMIC DNA]</scope>
    <source>
        <strain evidence="3 5">DSM 40041</strain>
    </source>
</reference>
<keyword evidence="1" id="KW-1133">Transmembrane helix</keyword>
<protein>
    <submittedName>
        <fullName evidence="3">Glycyl-glycine endopeptidase LytM</fullName>
        <ecNumber evidence="3">3.4.24.75</ecNumber>
    </submittedName>
    <submittedName>
        <fullName evidence="4">M23 family metallopeptidase</fullName>
    </submittedName>
</protein>
<dbReference type="GeneID" id="90925265"/>
<evidence type="ECO:0000313" key="4">
    <source>
        <dbReference type="EMBL" id="QEV53372.1"/>
    </source>
</evidence>
<accession>A0AAE6TN34</accession>
<dbReference type="SUPFAM" id="SSF51261">
    <property type="entry name" value="Duplicated hybrid motif"/>
    <property type="match status" value="1"/>
</dbReference>
<feature type="domain" description="M23ase beta-sheet core" evidence="2">
    <location>
        <begin position="176"/>
        <end position="245"/>
    </location>
</feature>
<evidence type="ECO:0000256" key="1">
    <source>
        <dbReference type="SAM" id="Phobius"/>
    </source>
</evidence>
<dbReference type="EMBL" id="CP023691">
    <property type="protein sequence ID" value="QEV53372.1"/>
    <property type="molecule type" value="Genomic_DNA"/>
</dbReference>
<feature type="transmembrane region" description="Helical" evidence="1">
    <location>
        <begin position="36"/>
        <end position="52"/>
    </location>
</feature>
<dbReference type="GO" id="GO:0004222">
    <property type="term" value="F:metalloendopeptidase activity"/>
    <property type="evidence" value="ECO:0007669"/>
    <property type="project" value="TreeGrafter"/>
</dbReference>
<dbReference type="CDD" id="cd12797">
    <property type="entry name" value="M23_peptidase"/>
    <property type="match status" value="1"/>
</dbReference>
<dbReference type="RefSeq" id="WP_085927501.1">
    <property type="nucleotide sequence ID" value="NZ_BAABSS010000049.1"/>
</dbReference>
<evidence type="ECO:0000313" key="3">
    <source>
        <dbReference type="EMBL" id="OSY38780.1"/>
    </source>
</evidence>
<evidence type="ECO:0000313" key="5">
    <source>
        <dbReference type="Proteomes" id="UP000194225"/>
    </source>
</evidence>
<dbReference type="EC" id="3.4.24.75" evidence="3"/>
<keyword evidence="5" id="KW-1185">Reference proteome</keyword>
<dbReference type="Proteomes" id="UP000194225">
    <property type="component" value="Unassembled WGS sequence"/>
</dbReference>
<dbReference type="AlphaFoldDB" id="A0AAE6TN34"/>
<dbReference type="PANTHER" id="PTHR21666:SF270">
    <property type="entry name" value="MUREIN HYDROLASE ACTIVATOR ENVC"/>
    <property type="match status" value="1"/>
</dbReference>
<keyword evidence="3" id="KW-0378">Hydrolase</keyword>
<evidence type="ECO:0000313" key="6">
    <source>
        <dbReference type="Proteomes" id="UP000325458"/>
    </source>
</evidence>
<dbReference type="PANTHER" id="PTHR21666">
    <property type="entry name" value="PEPTIDASE-RELATED"/>
    <property type="match status" value="1"/>
</dbReference>
<name>A0AAE6TN34_STRPT</name>
<dbReference type="Gene3D" id="2.70.70.10">
    <property type="entry name" value="Glucose Permease (Domain IIA)"/>
    <property type="match status" value="1"/>
</dbReference>
<organism evidence="4 6">
    <name type="scientific">Streptomyces platensis</name>
    <dbReference type="NCBI Taxonomy" id="58346"/>
    <lineage>
        <taxon>Bacteria</taxon>
        <taxon>Bacillati</taxon>
        <taxon>Actinomycetota</taxon>
        <taxon>Actinomycetes</taxon>
        <taxon>Kitasatosporales</taxon>
        <taxon>Streptomycetaceae</taxon>
        <taxon>Streptomyces</taxon>
    </lineage>
</organism>
<dbReference type="Proteomes" id="UP000325458">
    <property type="component" value="Chromosome"/>
</dbReference>
<keyword evidence="1" id="KW-0472">Membrane</keyword>
<dbReference type="KEGG" id="spla:CP981_18410"/>
<sequence length="288" mass="30445">MASTSIRKLSALAARLCLLTFIGMVIAQFFLDFSYWWAWIPLGLWVLIGFGINRSTSRAESEGANGPAAEPVLTAAPVTGRWKAQNSPADKVPSHGTRAYGQAYAIDIVAEPASGARPGFGWWPLARRGADFPAFGAPLLAVADATVVHADDRQRDHLSRTSWLALVYFLVVEAVVRSLGGARRVIGNHVILDLGGGTYALYAHVRRGSLTVRTGDRVRAGQSIGQCGNSGNSTEPHVHFQLMDAADPDAADGLPFTWQGVGVPANGEIFEAAPAAVAETEGTVSGPA</sequence>
<keyword evidence="1" id="KW-0812">Transmembrane</keyword>
<proteinExistence type="predicted"/>
<dbReference type="Pfam" id="PF01551">
    <property type="entry name" value="Peptidase_M23"/>
    <property type="match status" value="1"/>
</dbReference>
<evidence type="ECO:0000259" key="2">
    <source>
        <dbReference type="Pfam" id="PF01551"/>
    </source>
</evidence>
<dbReference type="InterPro" id="IPR011055">
    <property type="entry name" value="Dup_hybrid_motif"/>
</dbReference>
<feature type="transmembrane region" description="Helical" evidence="1">
    <location>
        <begin position="12"/>
        <end position="30"/>
    </location>
</feature>
<gene>
    <name evidence="3" type="primary">lytM_2</name>
    <name evidence="3" type="ORF">BG653_05979</name>
    <name evidence="4" type="ORF">CP981_18410</name>
</gene>
<dbReference type="EMBL" id="MIGA01000056">
    <property type="protein sequence ID" value="OSY38780.1"/>
    <property type="molecule type" value="Genomic_DNA"/>
</dbReference>
<reference evidence="4 6" key="2">
    <citation type="submission" date="2017-09" db="EMBL/GenBank/DDBJ databases">
        <authorList>
            <person name="Lee N."/>
            <person name="Cho B.-K."/>
        </authorList>
    </citation>
    <scope>NUCLEOTIDE SEQUENCE [LARGE SCALE GENOMIC DNA]</scope>
    <source>
        <strain evidence="4 6">ATCC 23948</strain>
    </source>
</reference>
<dbReference type="InterPro" id="IPR016047">
    <property type="entry name" value="M23ase_b-sheet_dom"/>
</dbReference>
<dbReference type="InterPro" id="IPR050570">
    <property type="entry name" value="Cell_wall_metabolism_enzyme"/>
</dbReference>